<dbReference type="PANTHER" id="PTHR42720:SF1">
    <property type="entry name" value="GLYCEROL 3-PHOSPHATE OXIDASE"/>
    <property type="match status" value="1"/>
</dbReference>
<dbReference type="SUPFAM" id="SSF54373">
    <property type="entry name" value="FAD-linked reductases, C-terminal domain"/>
    <property type="match status" value="1"/>
</dbReference>
<dbReference type="Pfam" id="PF04324">
    <property type="entry name" value="Fer2_BFD"/>
    <property type="match status" value="1"/>
</dbReference>
<dbReference type="AlphaFoldDB" id="A0A7V4DDS0"/>
<comment type="caution">
    <text evidence="3">The sequence shown here is derived from an EMBL/GenBank/DDBJ whole genome shotgun (WGS) entry which is preliminary data.</text>
</comment>
<dbReference type="EMBL" id="DTFV01000045">
    <property type="protein sequence ID" value="HGI30284.1"/>
    <property type="molecule type" value="Genomic_DNA"/>
</dbReference>
<evidence type="ECO:0000259" key="1">
    <source>
        <dbReference type="Pfam" id="PF01266"/>
    </source>
</evidence>
<dbReference type="Pfam" id="PF01266">
    <property type="entry name" value="DAO"/>
    <property type="match status" value="1"/>
</dbReference>
<dbReference type="Gene3D" id="3.50.50.60">
    <property type="entry name" value="FAD/NAD(P)-binding domain"/>
    <property type="match status" value="1"/>
</dbReference>
<feature type="domain" description="BFD-like [2Fe-2S]-binding" evidence="2">
    <location>
        <begin position="396"/>
        <end position="449"/>
    </location>
</feature>
<protein>
    <submittedName>
        <fullName evidence="3">FAD-dependent oxidoreductase</fullName>
    </submittedName>
</protein>
<dbReference type="SUPFAM" id="SSF51905">
    <property type="entry name" value="FAD/NAD(P)-binding domain"/>
    <property type="match status" value="1"/>
</dbReference>
<evidence type="ECO:0000259" key="2">
    <source>
        <dbReference type="Pfam" id="PF04324"/>
    </source>
</evidence>
<dbReference type="InterPro" id="IPR036188">
    <property type="entry name" value="FAD/NAD-bd_sf"/>
</dbReference>
<dbReference type="InterPro" id="IPR041854">
    <property type="entry name" value="BFD-like_2Fe2S-bd_dom_sf"/>
</dbReference>
<evidence type="ECO:0000313" key="3">
    <source>
        <dbReference type="EMBL" id="HGI30284.1"/>
    </source>
</evidence>
<dbReference type="InterPro" id="IPR006076">
    <property type="entry name" value="FAD-dep_OxRdtase"/>
</dbReference>
<feature type="domain" description="FAD dependent oxidoreductase" evidence="1">
    <location>
        <begin position="5"/>
        <end position="352"/>
    </location>
</feature>
<accession>A0A7V4DDS0</accession>
<dbReference type="PANTHER" id="PTHR42720">
    <property type="entry name" value="GLYCEROL-3-PHOSPHATE DEHYDROGENASE"/>
    <property type="match status" value="1"/>
</dbReference>
<name>A0A7V4DDS0_9BACT</name>
<dbReference type="InterPro" id="IPR052745">
    <property type="entry name" value="G3P_Oxidase/Oxidoreductase"/>
</dbReference>
<dbReference type="Gene3D" id="1.10.10.1100">
    <property type="entry name" value="BFD-like [2Fe-2S]-binding domain"/>
    <property type="match status" value="1"/>
</dbReference>
<organism evidence="3">
    <name type="scientific">Candidatus Caldatribacterium californiense</name>
    <dbReference type="NCBI Taxonomy" id="1454726"/>
    <lineage>
        <taxon>Bacteria</taxon>
        <taxon>Pseudomonadati</taxon>
        <taxon>Atribacterota</taxon>
        <taxon>Atribacteria</taxon>
        <taxon>Atribacterales</taxon>
        <taxon>Candidatus Caldatribacteriaceae</taxon>
        <taxon>Candidatus Caldatribacterium</taxon>
    </lineage>
</organism>
<proteinExistence type="predicted"/>
<gene>
    <name evidence="3" type="ORF">ENV30_03085</name>
</gene>
<dbReference type="Gene3D" id="3.30.9.10">
    <property type="entry name" value="D-Amino Acid Oxidase, subunit A, domain 2"/>
    <property type="match status" value="1"/>
</dbReference>
<dbReference type="InterPro" id="IPR007419">
    <property type="entry name" value="BFD-like_2Fe2S-bd_dom"/>
</dbReference>
<dbReference type="CDD" id="cd19946">
    <property type="entry name" value="GlpA-like_Fer2_BFD-like"/>
    <property type="match status" value="1"/>
</dbReference>
<dbReference type="PROSITE" id="PS51257">
    <property type="entry name" value="PROKAR_LIPOPROTEIN"/>
    <property type="match status" value="1"/>
</dbReference>
<reference evidence="3" key="1">
    <citation type="journal article" date="2020" name="mSystems">
        <title>Genome- and Community-Level Interaction Insights into Carbon Utilization and Element Cycling Functions of Hydrothermarchaeota in Hydrothermal Sediment.</title>
        <authorList>
            <person name="Zhou Z."/>
            <person name="Liu Y."/>
            <person name="Xu W."/>
            <person name="Pan J."/>
            <person name="Luo Z.H."/>
            <person name="Li M."/>
        </authorList>
    </citation>
    <scope>NUCLEOTIDE SEQUENCE [LARGE SCALE GENOMIC DNA]</scope>
    <source>
        <strain evidence="3">SpSt-747</strain>
    </source>
</reference>
<sequence>MKVYDVAIVGGGVVGCAIAWYLAHCSLDILLLEKQEDVCCGVSKANTGILHSRSYWTPGTLKGEVHLRSLSWFERAFRELGLSPLRCGALTLAFSREEARHLEVLKKRGAIAEAAILSPKEVLAIEPRVNPEIHAGYFDPETMVISPFALTIALAEGAALNGVEICCGKEVVAAEPSGRFLRIRCGDGTVYHARFLVNCAGASAVHLARNLGDSLPPLSFFRGQYFVLDRECQGFVRCVLYPVPTEKSKGILVAPTPEGNLLLGPNFEPTQGEDTATTRKGLLEVERGVQRLVPDVPLDRVITTFSGVRPTLPERDFLIAFSPSLPCVLHLAGIESPGLTACFGIAEYVGELLARRGLPLRERNDFRLRVPSRAFRECSLEERECLIREDPDWGKIVCRCEEVTLAEVKRALRANPPARTLDGLKRRVRVFAGRCQGSFCGMHLPRILENEGGIPVHGLRKSGPGSFYVLRRDEVAAYAEVR</sequence>